<dbReference type="EMBL" id="CM000884">
    <property type="protein sequence ID" value="KQJ83741.1"/>
    <property type="molecule type" value="Genomic_DNA"/>
</dbReference>
<keyword evidence="1" id="KW-0732">Signal</keyword>
<name>A0A0Q3KU40_BRADI</name>
<feature type="chain" id="PRO_5044546053" evidence="1">
    <location>
        <begin position="33"/>
        <end position="91"/>
    </location>
</feature>
<proteinExistence type="predicted"/>
<reference evidence="2 3" key="1">
    <citation type="journal article" date="2010" name="Nature">
        <title>Genome sequencing and analysis of the model grass Brachypodium distachyon.</title>
        <authorList>
            <consortium name="International Brachypodium Initiative"/>
        </authorList>
    </citation>
    <scope>NUCLEOTIDE SEQUENCE [LARGE SCALE GENOMIC DNA]</scope>
    <source>
        <strain evidence="2">Bd21</strain>
        <strain evidence="3">cv. Bd21</strain>
    </source>
</reference>
<reference evidence="2" key="2">
    <citation type="submission" date="2017-06" db="EMBL/GenBank/DDBJ databases">
        <title>WGS assembly of Brachypodium distachyon.</title>
        <authorList>
            <consortium name="The International Brachypodium Initiative"/>
            <person name="Lucas S."/>
            <person name="Harmon-Smith M."/>
            <person name="Lail K."/>
            <person name="Tice H."/>
            <person name="Grimwood J."/>
            <person name="Bruce D."/>
            <person name="Barry K."/>
            <person name="Shu S."/>
            <person name="Lindquist E."/>
            <person name="Wang M."/>
            <person name="Pitluck S."/>
            <person name="Vogel J.P."/>
            <person name="Garvin D.F."/>
            <person name="Mockler T.C."/>
            <person name="Schmutz J."/>
            <person name="Rokhsar D."/>
            <person name="Bevan M.W."/>
        </authorList>
    </citation>
    <scope>NUCLEOTIDE SEQUENCE</scope>
    <source>
        <strain evidence="2">Bd21</strain>
    </source>
</reference>
<dbReference type="PANTHER" id="PTHR36705:SF3">
    <property type="entry name" value="CLE FAMILY OSCLE403 PROTEIN"/>
    <property type="match status" value="1"/>
</dbReference>
<feature type="signal peptide" evidence="1">
    <location>
        <begin position="1"/>
        <end position="32"/>
    </location>
</feature>
<dbReference type="GeneID" id="112269525"/>
<dbReference type="EnsemblPlants" id="KQJ83741">
    <property type="protein sequence ID" value="KQJ83741"/>
    <property type="gene ID" value="BRADI_5g16575v3"/>
</dbReference>
<protein>
    <submittedName>
        <fullName evidence="2 3">Uncharacterized protein</fullName>
    </submittedName>
</protein>
<keyword evidence="4" id="KW-1185">Reference proteome</keyword>
<gene>
    <name evidence="3" type="primary">LOC112269525</name>
    <name evidence="2" type="ORF">BRADI_5g16575v3</name>
</gene>
<sequence length="91" mass="9286">MVRDAGGTVLPATLLAMLLLILASELATFSCGHRILRAADVAASKRAPTPTQHSWVSPAAVSAETAGGDAAAAEFGDSKRLVPQGPNPLHN</sequence>
<evidence type="ECO:0000313" key="4">
    <source>
        <dbReference type="Proteomes" id="UP000008810"/>
    </source>
</evidence>
<dbReference type="OrthoDB" id="662527at2759"/>
<evidence type="ECO:0000313" key="2">
    <source>
        <dbReference type="EMBL" id="KQJ83741.1"/>
    </source>
</evidence>
<accession>A0A0Q3KU40</accession>
<dbReference type="Proteomes" id="UP000008810">
    <property type="component" value="Chromosome 5"/>
</dbReference>
<dbReference type="PANTHER" id="PTHR36705">
    <property type="entry name" value="CLAVATA3/ESR (CLE)-RELATED PROTEIN 20"/>
    <property type="match status" value="1"/>
</dbReference>
<dbReference type="AlphaFoldDB" id="A0A0Q3KU40"/>
<organism evidence="2">
    <name type="scientific">Brachypodium distachyon</name>
    <name type="common">Purple false brome</name>
    <name type="synonym">Trachynia distachya</name>
    <dbReference type="NCBI Taxonomy" id="15368"/>
    <lineage>
        <taxon>Eukaryota</taxon>
        <taxon>Viridiplantae</taxon>
        <taxon>Streptophyta</taxon>
        <taxon>Embryophyta</taxon>
        <taxon>Tracheophyta</taxon>
        <taxon>Spermatophyta</taxon>
        <taxon>Magnoliopsida</taxon>
        <taxon>Liliopsida</taxon>
        <taxon>Poales</taxon>
        <taxon>Poaceae</taxon>
        <taxon>BOP clade</taxon>
        <taxon>Pooideae</taxon>
        <taxon>Stipodae</taxon>
        <taxon>Brachypodieae</taxon>
        <taxon>Brachypodium</taxon>
    </lineage>
</organism>
<reference evidence="3" key="3">
    <citation type="submission" date="2018-08" db="UniProtKB">
        <authorList>
            <consortium name="EnsemblPlants"/>
        </authorList>
    </citation>
    <scope>IDENTIFICATION</scope>
    <source>
        <strain evidence="3">cv. Bd21</strain>
    </source>
</reference>
<evidence type="ECO:0000313" key="3">
    <source>
        <dbReference type="EnsemblPlants" id="KQJ83741"/>
    </source>
</evidence>
<dbReference type="RefSeq" id="XP_024312167.1">
    <property type="nucleotide sequence ID" value="XM_024456399.1"/>
</dbReference>
<evidence type="ECO:0000256" key="1">
    <source>
        <dbReference type="SAM" id="SignalP"/>
    </source>
</evidence>
<dbReference type="Gramene" id="KQJ83741">
    <property type="protein sequence ID" value="KQJ83741"/>
    <property type="gene ID" value="BRADI_5g16575v3"/>
</dbReference>